<dbReference type="Proteomes" id="UP000180175">
    <property type="component" value="Chromosome"/>
</dbReference>
<dbReference type="EMBL" id="LQXD01000159">
    <property type="protein sequence ID" value="OIJ08754.1"/>
    <property type="molecule type" value="Genomic_DNA"/>
</dbReference>
<dbReference type="AlphaFoldDB" id="A0A1S2L8W2"/>
<gene>
    <name evidence="2" type="ORF">AWH56_010540</name>
    <name evidence="1" type="ORF">AWH56_18720</name>
</gene>
<dbReference type="OrthoDB" id="5432776at2"/>
<reference evidence="2 3" key="2">
    <citation type="journal article" date="2017" name="Genome Announc.">
        <title>Draft Genome Sequences of Four Alkaliphilic Bacteria Belonging to the Anaerobacillus Genus.</title>
        <authorList>
            <person name="Bassil N.M."/>
            <person name="Lloyd J.R."/>
        </authorList>
    </citation>
    <scope>NUCLEOTIDE SEQUENCE [LARGE SCALE GENOMIC DNA]</scope>
    <source>
        <strain evidence="2 3">NB2006</strain>
    </source>
</reference>
<dbReference type="EMBL" id="CP063356">
    <property type="protein sequence ID" value="QOY37960.1"/>
    <property type="molecule type" value="Genomic_DNA"/>
</dbReference>
<organism evidence="1 3">
    <name type="scientific">Anaerobacillus isosaccharinicus</name>
    <dbReference type="NCBI Taxonomy" id="1532552"/>
    <lineage>
        <taxon>Bacteria</taxon>
        <taxon>Bacillati</taxon>
        <taxon>Bacillota</taxon>
        <taxon>Bacilli</taxon>
        <taxon>Bacillales</taxon>
        <taxon>Bacillaceae</taxon>
        <taxon>Anaerobacillus</taxon>
    </lineage>
</organism>
<evidence type="ECO:0000313" key="3">
    <source>
        <dbReference type="Proteomes" id="UP000180175"/>
    </source>
</evidence>
<accession>A0A1S2L8W2</accession>
<reference evidence="2 3" key="3">
    <citation type="journal article" date="2019" name="Int. J. Syst. Evol. Microbiol.">
        <title>Anaerobacillus isosaccharinicus sp. nov., an alkaliphilic bacterium which degrades isosaccharinic acid.</title>
        <authorList>
            <person name="Bassil N.M."/>
            <person name="Lloyd J.R."/>
        </authorList>
    </citation>
    <scope>NUCLEOTIDE SEQUENCE [LARGE SCALE GENOMIC DNA]</scope>
    <source>
        <strain evidence="2 3">NB2006</strain>
    </source>
</reference>
<reference evidence="1 3" key="1">
    <citation type="submission" date="2016-10" db="EMBL/GenBank/DDBJ databases">
        <title>Draft genome sequences of four alkaliphilic bacteria belonging to the Anaerobacillus genus.</title>
        <authorList>
            <person name="Bassil N.M."/>
            <person name="Lloyd J.R."/>
        </authorList>
    </citation>
    <scope>NUCLEOTIDE SEQUENCE [LARGE SCALE GENOMIC DNA]</scope>
    <source>
        <strain evidence="1 3">NB2006</strain>
    </source>
</reference>
<name>A0A1S2L8W2_9BACI</name>
<dbReference type="KEGG" id="aia:AWH56_010540"/>
<protein>
    <submittedName>
        <fullName evidence="2">DUF4177 domain-containing protein</fullName>
    </submittedName>
</protein>
<dbReference type="RefSeq" id="WP_071318482.1">
    <property type="nucleotide sequence ID" value="NZ_CP063356.2"/>
</dbReference>
<reference evidence="2" key="4">
    <citation type="submission" date="2020-10" db="EMBL/GenBank/DDBJ databases">
        <authorList>
            <person name="Bassil N.M."/>
            <person name="Lloyd J.R."/>
        </authorList>
    </citation>
    <scope>NUCLEOTIDE SEQUENCE</scope>
    <source>
        <strain evidence="2">NB2006</strain>
    </source>
</reference>
<dbReference type="InterPro" id="IPR025234">
    <property type="entry name" value="YjzH-like"/>
</dbReference>
<evidence type="ECO:0000313" key="2">
    <source>
        <dbReference type="EMBL" id="QOY37960.1"/>
    </source>
</evidence>
<proteinExistence type="predicted"/>
<dbReference type="Pfam" id="PF13783">
    <property type="entry name" value="DUF4177"/>
    <property type="match status" value="1"/>
</dbReference>
<evidence type="ECO:0000313" key="1">
    <source>
        <dbReference type="EMBL" id="OIJ08754.1"/>
    </source>
</evidence>
<sequence>MEMVKLKKFEYRTVEIKNDIWFGTSYNNADETLNKLGEKGWAVVASFQKGDDIYYTLMREM</sequence>
<keyword evidence="3" id="KW-1185">Reference proteome</keyword>